<reference evidence="1 2" key="1">
    <citation type="submission" date="2020-01" db="EMBL/GenBank/DDBJ databases">
        <title>Spongiivirga citrea KCTC 32990T.</title>
        <authorList>
            <person name="Wang G."/>
        </authorList>
    </citation>
    <scope>NUCLEOTIDE SEQUENCE [LARGE SCALE GENOMIC DNA]</scope>
    <source>
        <strain evidence="1 2">KCTC 32990</strain>
    </source>
</reference>
<organism evidence="1 2">
    <name type="scientific">Spongiivirga citrea</name>
    <dbReference type="NCBI Taxonomy" id="1481457"/>
    <lineage>
        <taxon>Bacteria</taxon>
        <taxon>Pseudomonadati</taxon>
        <taxon>Bacteroidota</taxon>
        <taxon>Flavobacteriia</taxon>
        <taxon>Flavobacteriales</taxon>
        <taxon>Flavobacteriaceae</taxon>
        <taxon>Spongiivirga</taxon>
    </lineage>
</organism>
<evidence type="ECO:0008006" key="3">
    <source>
        <dbReference type="Google" id="ProtNLM"/>
    </source>
</evidence>
<dbReference type="RefSeq" id="WP_164032738.1">
    <property type="nucleotide sequence ID" value="NZ_JAABOQ010000005.1"/>
</dbReference>
<protein>
    <recommendedName>
        <fullName evidence="3">Carboxypeptidase-like regulatory domain-containing protein</fullName>
    </recommendedName>
</protein>
<dbReference type="PROSITE" id="PS51257">
    <property type="entry name" value="PROKAR_LIPOPROTEIN"/>
    <property type="match status" value="1"/>
</dbReference>
<evidence type="ECO:0000313" key="1">
    <source>
        <dbReference type="EMBL" id="NER18057.1"/>
    </source>
</evidence>
<dbReference type="Pfam" id="PF13715">
    <property type="entry name" value="CarbopepD_reg_2"/>
    <property type="match status" value="1"/>
</dbReference>
<dbReference type="Proteomes" id="UP000474296">
    <property type="component" value="Unassembled WGS sequence"/>
</dbReference>
<evidence type="ECO:0000313" key="2">
    <source>
        <dbReference type="Proteomes" id="UP000474296"/>
    </source>
</evidence>
<accession>A0A6M0CRB6</accession>
<dbReference type="SUPFAM" id="SSF49464">
    <property type="entry name" value="Carboxypeptidase regulatory domain-like"/>
    <property type="match status" value="1"/>
</dbReference>
<dbReference type="AlphaFoldDB" id="A0A6M0CRB6"/>
<dbReference type="EMBL" id="JAABOQ010000005">
    <property type="protein sequence ID" value="NER18057.1"/>
    <property type="molecule type" value="Genomic_DNA"/>
</dbReference>
<gene>
    <name evidence="1" type="ORF">GWK10_12595</name>
</gene>
<dbReference type="Gene3D" id="2.60.40.1120">
    <property type="entry name" value="Carboxypeptidase-like, regulatory domain"/>
    <property type="match status" value="1"/>
</dbReference>
<sequence>MKLFLGLFLFLNIGIVSCQTLISGTIFDEKTNEPLEGVSVYFDGTTIGVVTNSKGFFELELDRKIKSALVISYLGYFDIVTPNPYDKEGWKIYLREKAFALQGVTLKADPFTREEKLEAFKAQFLGTNKNGQSCKILNEDYIHVAYDVTTNQLLASSEVPIIVNNKLLGYENRFSLNDFYIKFRRKTLSTFAIKETYYEGTSFFIDKQKNNQKYLKNRNDAYEGSILHLMRTIRIENYENEKFYFFRGKAQLQPNSHIEVVKRGDYAKVIFPDFILSIWFEGRRSEIIKKANHLIIDKNGNFSPPTAVRFNGDLGRQRVGNMLPFDFLPKE</sequence>
<keyword evidence="2" id="KW-1185">Reference proteome</keyword>
<proteinExistence type="predicted"/>
<comment type="caution">
    <text evidence="1">The sequence shown here is derived from an EMBL/GenBank/DDBJ whole genome shotgun (WGS) entry which is preliminary data.</text>
</comment>
<name>A0A6M0CRB6_9FLAO</name>
<dbReference type="InterPro" id="IPR008969">
    <property type="entry name" value="CarboxyPept-like_regulatory"/>
</dbReference>